<feature type="compositionally biased region" description="Polar residues" evidence="1">
    <location>
        <begin position="308"/>
        <end position="317"/>
    </location>
</feature>
<evidence type="ECO:0000256" key="1">
    <source>
        <dbReference type="SAM" id="MobiDB-lite"/>
    </source>
</evidence>
<dbReference type="InterPro" id="IPR042095">
    <property type="entry name" value="SUMF_sf"/>
</dbReference>
<protein>
    <submittedName>
        <fullName evidence="3">Formylglycine-generating enzyme family protein</fullName>
    </submittedName>
</protein>
<dbReference type="InterPro" id="IPR005532">
    <property type="entry name" value="SUMF_dom"/>
</dbReference>
<organism evidence="3 4">
    <name type="scientific">Micrococcoides hystricis</name>
    <dbReference type="NCBI Taxonomy" id="1572761"/>
    <lineage>
        <taxon>Bacteria</taxon>
        <taxon>Bacillati</taxon>
        <taxon>Actinomycetota</taxon>
        <taxon>Actinomycetes</taxon>
        <taxon>Micrococcales</taxon>
        <taxon>Micrococcaceae</taxon>
        <taxon>Micrococcoides</taxon>
    </lineage>
</organism>
<sequence>MTKNPCCSPGRHDRVSASENQRPLPASAPDTAERLIQTVVLPGGAFMMGDHFDEGYAQDGENPVHRVELAGFDIDRTPITAAEFARFVAASGYETEAERYGTSAVFHLFVKAGEKEILGPVPGLPWWLTVTGADWAHPWGPDSEWTENPDHPVTHVSWNDAVAYCEWAGRALPTEAQWEYAARGGLSGKRFAWGDELTPGGDHQCNIWQGRFPVQNTADDGFAATSPVGTFPANGYGLFDMAGNVWHWCADFFDPGYYRASPIENPSGPQAGLTRVMRGGSHLCHDSYCNRYRVAARSSNAPDSSSSNTGFRTVSKP</sequence>
<feature type="compositionally biased region" description="Low complexity" evidence="1">
    <location>
        <begin position="298"/>
        <end position="307"/>
    </location>
</feature>
<evidence type="ECO:0000313" key="3">
    <source>
        <dbReference type="EMBL" id="MFC0582212.1"/>
    </source>
</evidence>
<comment type="caution">
    <text evidence="3">The sequence shown here is derived from an EMBL/GenBank/DDBJ whole genome shotgun (WGS) entry which is preliminary data.</text>
</comment>
<proteinExistence type="predicted"/>
<dbReference type="RefSeq" id="WP_377459203.1">
    <property type="nucleotide sequence ID" value="NZ_JBHLUB010000029.1"/>
</dbReference>
<dbReference type="Pfam" id="PF03781">
    <property type="entry name" value="FGE-sulfatase"/>
    <property type="match status" value="1"/>
</dbReference>
<dbReference type="EMBL" id="JBHLUB010000029">
    <property type="protein sequence ID" value="MFC0582212.1"/>
    <property type="molecule type" value="Genomic_DNA"/>
</dbReference>
<keyword evidence="4" id="KW-1185">Reference proteome</keyword>
<dbReference type="PANTHER" id="PTHR23150">
    <property type="entry name" value="SULFATASE MODIFYING FACTOR 1, 2"/>
    <property type="match status" value="1"/>
</dbReference>
<dbReference type="SUPFAM" id="SSF56436">
    <property type="entry name" value="C-type lectin-like"/>
    <property type="match status" value="1"/>
</dbReference>
<feature type="region of interest" description="Disordered" evidence="1">
    <location>
        <begin position="298"/>
        <end position="317"/>
    </location>
</feature>
<reference evidence="3 4" key="1">
    <citation type="submission" date="2024-09" db="EMBL/GenBank/DDBJ databases">
        <authorList>
            <person name="Sun Q."/>
            <person name="Mori K."/>
        </authorList>
    </citation>
    <scope>NUCLEOTIDE SEQUENCE [LARGE SCALE GENOMIC DNA]</scope>
    <source>
        <strain evidence="3 4">NCAIM B.02604</strain>
    </source>
</reference>
<dbReference type="Proteomes" id="UP001589862">
    <property type="component" value="Unassembled WGS sequence"/>
</dbReference>
<name>A0ABV6PCX4_9MICC</name>
<dbReference type="Gene3D" id="3.90.1580.10">
    <property type="entry name" value="paralog of FGE (formylglycine-generating enzyme)"/>
    <property type="match status" value="1"/>
</dbReference>
<evidence type="ECO:0000259" key="2">
    <source>
        <dbReference type="Pfam" id="PF03781"/>
    </source>
</evidence>
<dbReference type="PANTHER" id="PTHR23150:SF19">
    <property type="entry name" value="FORMYLGLYCINE-GENERATING ENZYME"/>
    <property type="match status" value="1"/>
</dbReference>
<dbReference type="InterPro" id="IPR016187">
    <property type="entry name" value="CTDL_fold"/>
</dbReference>
<accession>A0ABV6PCX4</accession>
<dbReference type="InterPro" id="IPR051043">
    <property type="entry name" value="Sulfatase_Mod_Factor_Kinase"/>
</dbReference>
<gene>
    <name evidence="3" type="ORF">ACFFFR_07430</name>
</gene>
<feature type="region of interest" description="Disordered" evidence="1">
    <location>
        <begin position="1"/>
        <end position="30"/>
    </location>
</feature>
<evidence type="ECO:0000313" key="4">
    <source>
        <dbReference type="Proteomes" id="UP001589862"/>
    </source>
</evidence>
<feature type="domain" description="Sulfatase-modifying factor enzyme-like" evidence="2">
    <location>
        <begin position="37"/>
        <end position="314"/>
    </location>
</feature>